<feature type="transmembrane region" description="Helical" evidence="16">
    <location>
        <begin position="300"/>
        <end position="324"/>
    </location>
</feature>
<reference evidence="19 20" key="1">
    <citation type="journal article" date="2018" name="PLoS Pathog.">
        <title>Evolution of structural diversity of trichothecenes, a family of toxins produced by plant pathogenic and entomopathogenic fungi.</title>
        <authorList>
            <person name="Proctor R.H."/>
            <person name="McCormick S.P."/>
            <person name="Kim H.S."/>
            <person name="Cardoza R.E."/>
            <person name="Stanley A.M."/>
            <person name="Lindo L."/>
            <person name="Kelly A."/>
            <person name="Brown D.W."/>
            <person name="Lee T."/>
            <person name="Vaughan M.M."/>
            <person name="Alexander N.J."/>
            <person name="Busman M."/>
            <person name="Gutierrez S."/>
        </authorList>
    </citation>
    <scope>NUCLEOTIDE SEQUENCE [LARGE SCALE GENOMIC DNA]</scope>
    <source>
        <strain evidence="19 20">NRRL 13405</strain>
    </source>
</reference>
<evidence type="ECO:0000256" key="14">
    <source>
        <dbReference type="PROSITE-ProRule" id="PRU01356"/>
    </source>
</evidence>
<keyword evidence="14" id="KW-0479">Metal-binding</keyword>
<comment type="subcellular location">
    <subcellularLocation>
        <location evidence="2">Membrane</location>
        <topology evidence="2">Lipid-anchor</topology>
        <topology evidence="2">GPI-anchor</topology>
    </subcellularLocation>
    <subcellularLocation>
        <location evidence="1">Membrane</location>
        <topology evidence="1">Multi-pass membrane protein</topology>
    </subcellularLocation>
    <subcellularLocation>
        <location evidence="3">Secreted</location>
    </subcellularLocation>
</comment>
<keyword evidence="6" id="KW-0325">Glycoprotein</keyword>
<keyword evidence="7 16" id="KW-0812">Transmembrane</keyword>
<dbReference type="PANTHER" id="PTHR33048">
    <property type="entry name" value="PTH11-LIKE INTEGRAL MEMBRANE PROTEIN (AFU_ORTHOLOGUE AFUA_5G11245)"/>
    <property type="match status" value="1"/>
</dbReference>
<evidence type="ECO:0000256" key="4">
    <source>
        <dbReference type="ARBA" id="ARBA00010031"/>
    </source>
</evidence>
<comment type="caution">
    <text evidence="19">The sequence shown here is derived from an EMBL/GenBank/DDBJ whole genome shotgun (WGS) entry which is preliminary data.</text>
</comment>
<keyword evidence="6" id="KW-0336">GPI-anchor</keyword>
<accession>A0A395MTN0</accession>
<keyword evidence="12" id="KW-0449">Lipoprotein</keyword>
<dbReference type="GO" id="GO:0005576">
    <property type="term" value="C:extracellular region"/>
    <property type="evidence" value="ECO:0007669"/>
    <property type="project" value="UniProtKB-SubCell"/>
</dbReference>
<feature type="disulfide bond" evidence="14">
    <location>
        <begin position="58"/>
        <end position="91"/>
    </location>
</feature>
<keyword evidence="10 16" id="KW-0472">Membrane</keyword>
<feature type="transmembrane region" description="Helical" evidence="16">
    <location>
        <begin position="136"/>
        <end position="156"/>
    </location>
</feature>
<feature type="transmembrane region" description="Helical" evidence="16">
    <location>
        <begin position="256"/>
        <end position="279"/>
    </location>
</feature>
<feature type="binding site" description="axial binding residue" evidence="14">
    <location>
        <position position="53"/>
    </location>
    <ligand>
        <name>heme</name>
        <dbReference type="ChEBI" id="CHEBI:30413"/>
    </ligand>
    <ligandPart>
        <name>Fe</name>
        <dbReference type="ChEBI" id="CHEBI:18248"/>
    </ligandPart>
</feature>
<organism evidence="19 20">
    <name type="scientific">Fusarium flagelliforme</name>
    <dbReference type="NCBI Taxonomy" id="2675880"/>
    <lineage>
        <taxon>Eukaryota</taxon>
        <taxon>Fungi</taxon>
        <taxon>Dikarya</taxon>
        <taxon>Ascomycota</taxon>
        <taxon>Pezizomycotina</taxon>
        <taxon>Sordariomycetes</taxon>
        <taxon>Hypocreomycetidae</taxon>
        <taxon>Hypocreales</taxon>
        <taxon>Nectriaceae</taxon>
        <taxon>Fusarium</taxon>
        <taxon>Fusarium incarnatum-equiseti species complex</taxon>
    </lineage>
</organism>
<evidence type="ECO:0000256" key="5">
    <source>
        <dbReference type="ARBA" id="ARBA00022525"/>
    </source>
</evidence>
<evidence type="ECO:0000256" key="8">
    <source>
        <dbReference type="ARBA" id="ARBA00022729"/>
    </source>
</evidence>
<feature type="disulfide bond" evidence="14">
    <location>
        <begin position="35"/>
        <end position="75"/>
    </location>
</feature>
<evidence type="ECO:0000313" key="20">
    <source>
        <dbReference type="Proteomes" id="UP000265631"/>
    </source>
</evidence>
<feature type="chain" id="PRO_5017320715" description="CFEM domain-containing protein" evidence="17">
    <location>
        <begin position="20"/>
        <end position="477"/>
    </location>
</feature>
<feature type="transmembrane region" description="Helical" evidence="16">
    <location>
        <begin position="176"/>
        <end position="202"/>
    </location>
</feature>
<evidence type="ECO:0000256" key="10">
    <source>
        <dbReference type="ARBA" id="ARBA00023136"/>
    </source>
</evidence>
<feature type="region of interest" description="Disordered" evidence="15">
    <location>
        <begin position="458"/>
        <end position="477"/>
    </location>
</feature>
<sequence length="477" mass="52829">MRPFAYILAFLLALPLAVAGLSEEASEVLGKLPNCASKCLVDGILKSTCGLDDIKCSCTNVPLLAQLEKCVLADCTVPEALVTQNTTQTLCGAPITDNRTFFVRLNDIMGTISGIFCLIRFLTKFWFKVPLGMDDLFMLITILVAIPCVVINSYYLAPAGIGTDIWTLTPTQITDFGYWFYIIGMMYFVLQTPLKLTLVFFYLRIFPSTGMRRVLWGTVAFTVAYGFTFILVVVFQCRPINYFWLKWDGMHEGSCVSVNGIAWSSSAINIAMDFWILGLPLSQLKKMNLDWKKKVGIGMMFSVGVFVTIMSILRLYACIVAGLSHTNNYSQDYLAMSKWSTIELNVNIWCACMPTIRVLLVRVFPKVLGTSKKYLHYGSKKTGPQSGAKAGENSNGVHHSQGSNSSGSSPFGESTEYHIGKAGQSHVRVDPIGITCDRTYEVEYGMGDDDETYLVHMKTMDHGSKGTKSSPRSEDSV</sequence>
<evidence type="ECO:0000256" key="16">
    <source>
        <dbReference type="SAM" id="Phobius"/>
    </source>
</evidence>
<evidence type="ECO:0000256" key="6">
    <source>
        <dbReference type="ARBA" id="ARBA00022622"/>
    </source>
</evidence>
<evidence type="ECO:0000256" key="1">
    <source>
        <dbReference type="ARBA" id="ARBA00004141"/>
    </source>
</evidence>
<feature type="signal peptide" evidence="17">
    <location>
        <begin position="1"/>
        <end position="19"/>
    </location>
</feature>
<dbReference type="EMBL" id="PXXK01000128">
    <property type="protein sequence ID" value="RFN50793.1"/>
    <property type="molecule type" value="Genomic_DNA"/>
</dbReference>
<keyword evidence="14" id="KW-0408">Iron</keyword>
<keyword evidence="14" id="KW-0349">Heme</keyword>
<comment type="similarity">
    <text evidence="13">Belongs to the SAT4 family.</text>
</comment>
<dbReference type="Pfam" id="PF20684">
    <property type="entry name" value="Fung_rhodopsin"/>
    <property type="match status" value="1"/>
</dbReference>
<feature type="region of interest" description="Disordered" evidence="15">
    <location>
        <begin position="379"/>
        <end position="416"/>
    </location>
</feature>
<keyword evidence="9 16" id="KW-1133">Transmembrane helix</keyword>
<gene>
    <name evidence="19" type="ORF">FIE12Z_5031</name>
</gene>
<keyword evidence="11 14" id="KW-1015">Disulfide bond</keyword>
<dbReference type="InterPro" id="IPR049326">
    <property type="entry name" value="Rhodopsin_dom_fungi"/>
</dbReference>
<evidence type="ECO:0000256" key="12">
    <source>
        <dbReference type="ARBA" id="ARBA00023288"/>
    </source>
</evidence>
<dbReference type="Proteomes" id="UP000265631">
    <property type="component" value="Unassembled WGS sequence"/>
</dbReference>
<keyword evidence="20" id="KW-1185">Reference proteome</keyword>
<evidence type="ECO:0000256" key="9">
    <source>
        <dbReference type="ARBA" id="ARBA00022989"/>
    </source>
</evidence>
<dbReference type="AlphaFoldDB" id="A0A395MTN0"/>
<evidence type="ECO:0000259" key="18">
    <source>
        <dbReference type="PROSITE" id="PS52012"/>
    </source>
</evidence>
<evidence type="ECO:0000256" key="11">
    <source>
        <dbReference type="ARBA" id="ARBA00023157"/>
    </source>
</evidence>
<feature type="disulfide bond" evidence="14">
    <location>
        <begin position="39"/>
        <end position="70"/>
    </location>
</feature>
<evidence type="ECO:0000256" key="2">
    <source>
        <dbReference type="ARBA" id="ARBA00004589"/>
    </source>
</evidence>
<feature type="domain" description="CFEM" evidence="18">
    <location>
        <begin position="7"/>
        <end position="119"/>
    </location>
</feature>
<comment type="similarity">
    <text evidence="4">Belongs to the RBT5 family.</text>
</comment>
<evidence type="ECO:0000256" key="3">
    <source>
        <dbReference type="ARBA" id="ARBA00004613"/>
    </source>
</evidence>
<evidence type="ECO:0000256" key="7">
    <source>
        <dbReference type="ARBA" id="ARBA00022692"/>
    </source>
</evidence>
<dbReference type="PROSITE" id="PS52012">
    <property type="entry name" value="CFEM"/>
    <property type="match status" value="1"/>
</dbReference>
<feature type="compositionally biased region" description="Low complexity" evidence="15">
    <location>
        <begin position="393"/>
        <end position="409"/>
    </location>
</feature>
<evidence type="ECO:0000313" key="19">
    <source>
        <dbReference type="EMBL" id="RFN50793.1"/>
    </source>
</evidence>
<dbReference type="SMART" id="SM00747">
    <property type="entry name" value="CFEM"/>
    <property type="match status" value="1"/>
</dbReference>
<dbReference type="GO" id="GO:0046872">
    <property type="term" value="F:metal ion binding"/>
    <property type="evidence" value="ECO:0007669"/>
    <property type="project" value="UniProtKB-UniRule"/>
</dbReference>
<name>A0A395MTN0_9HYPO</name>
<evidence type="ECO:0000256" key="17">
    <source>
        <dbReference type="SAM" id="SignalP"/>
    </source>
</evidence>
<dbReference type="InterPro" id="IPR008427">
    <property type="entry name" value="Extracellular_membr_CFEM_dom"/>
</dbReference>
<feature type="transmembrane region" description="Helical" evidence="16">
    <location>
        <begin position="214"/>
        <end position="236"/>
    </location>
</feature>
<dbReference type="PANTHER" id="PTHR33048:SF143">
    <property type="entry name" value="EXTRACELLULAR MEMBRANE PROTEIN CFEM DOMAIN-CONTAINING PROTEIN-RELATED"/>
    <property type="match status" value="1"/>
</dbReference>
<dbReference type="STRING" id="2594813.A0A395MTN0"/>
<keyword evidence="5" id="KW-0964">Secreted</keyword>
<protein>
    <recommendedName>
        <fullName evidence="18">CFEM domain-containing protein</fullName>
    </recommendedName>
</protein>
<evidence type="ECO:0000256" key="15">
    <source>
        <dbReference type="SAM" id="MobiDB-lite"/>
    </source>
</evidence>
<proteinExistence type="inferred from homology"/>
<dbReference type="InterPro" id="IPR052337">
    <property type="entry name" value="SAT4-like"/>
</dbReference>
<dbReference type="GO" id="GO:0098552">
    <property type="term" value="C:side of membrane"/>
    <property type="evidence" value="ECO:0007669"/>
    <property type="project" value="UniProtKB-KW"/>
</dbReference>
<feature type="disulfide bond" evidence="14">
    <location>
        <begin position="49"/>
        <end position="56"/>
    </location>
</feature>
<keyword evidence="8 17" id="KW-0732">Signal</keyword>
<feature type="transmembrane region" description="Helical" evidence="16">
    <location>
        <begin position="108"/>
        <end position="127"/>
    </location>
</feature>
<evidence type="ECO:0000256" key="13">
    <source>
        <dbReference type="ARBA" id="ARBA00038359"/>
    </source>
</evidence>
<dbReference type="Pfam" id="PF05730">
    <property type="entry name" value="CFEM"/>
    <property type="match status" value="1"/>
</dbReference>